<proteinExistence type="predicted"/>
<sequence>MQSSVTRSPLQTDTLPSCHLSQTNHNSPAAAELDLLLPKQPHRDVIASPVASVVCTTRKSILTEIEPHRSPAAAELDLLLPKQPHRDVIASPPSSPLLSPASLAIPQLSRCWANSPRPSPPLASSSARVSSLFSYRKSSIPPQNFKPGSCNSAICGSASASERGVRGILQGQQLIQTGKSSINSGPVLCSKRIDWAWRFCFPFLRPLVV</sequence>
<evidence type="ECO:0000313" key="3">
    <source>
        <dbReference type="Proteomes" id="UP001497516"/>
    </source>
</evidence>
<protein>
    <submittedName>
        <fullName evidence="2">Uncharacterized protein</fullName>
    </submittedName>
</protein>
<name>A0AAV2CSM2_9ROSI</name>
<dbReference type="AlphaFoldDB" id="A0AAV2CSM2"/>
<accession>A0AAV2CSM2</accession>
<dbReference type="EMBL" id="OZ034814">
    <property type="protein sequence ID" value="CAL1359114.1"/>
    <property type="molecule type" value="Genomic_DNA"/>
</dbReference>
<gene>
    <name evidence="2" type="ORF">LTRI10_LOCUS6621</name>
</gene>
<feature type="region of interest" description="Disordered" evidence="1">
    <location>
        <begin position="1"/>
        <end position="25"/>
    </location>
</feature>
<evidence type="ECO:0000313" key="2">
    <source>
        <dbReference type="EMBL" id="CAL1359114.1"/>
    </source>
</evidence>
<organism evidence="2 3">
    <name type="scientific">Linum trigynum</name>
    <dbReference type="NCBI Taxonomy" id="586398"/>
    <lineage>
        <taxon>Eukaryota</taxon>
        <taxon>Viridiplantae</taxon>
        <taxon>Streptophyta</taxon>
        <taxon>Embryophyta</taxon>
        <taxon>Tracheophyta</taxon>
        <taxon>Spermatophyta</taxon>
        <taxon>Magnoliopsida</taxon>
        <taxon>eudicotyledons</taxon>
        <taxon>Gunneridae</taxon>
        <taxon>Pentapetalae</taxon>
        <taxon>rosids</taxon>
        <taxon>fabids</taxon>
        <taxon>Malpighiales</taxon>
        <taxon>Linaceae</taxon>
        <taxon>Linum</taxon>
    </lineage>
</organism>
<dbReference type="Proteomes" id="UP001497516">
    <property type="component" value="Chromosome 10"/>
</dbReference>
<reference evidence="2 3" key="1">
    <citation type="submission" date="2024-04" db="EMBL/GenBank/DDBJ databases">
        <authorList>
            <person name="Fracassetti M."/>
        </authorList>
    </citation>
    <scope>NUCLEOTIDE SEQUENCE [LARGE SCALE GENOMIC DNA]</scope>
</reference>
<keyword evidence="3" id="KW-1185">Reference proteome</keyword>
<evidence type="ECO:0000256" key="1">
    <source>
        <dbReference type="SAM" id="MobiDB-lite"/>
    </source>
</evidence>